<feature type="domain" description="IrrE N-terminal-like" evidence="1">
    <location>
        <begin position="88"/>
        <end position="169"/>
    </location>
</feature>
<dbReference type="AlphaFoldDB" id="A0A8J7HAI8"/>
<dbReference type="EMBL" id="JAECZB010000013">
    <property type="protein sequence ID" value="MBH8552361.1"/>
    <property type="molecule type" value="Genomic_DNA"/>
</dbReference>
<reference evidence="2 3" key="1">
    <citation type="journal article" date="2021" name="Int. J. Syst. Evol. Microbiol.">
        <title>Amazonocrinis nigriterrae gen. nov., sp. nov., Atlanticothrix silvestris gen. nov., sp. nov. and Dendronalium phyllosphericum gen. nov., sp. nov., nostocacean cyanobacteria from Brazilian environments.</title>
        <authorList>
            <person name="Alvarenga D.O."/>
            <person name="Andreote A.P.D."/>
            <person name="Branco L.H.Z."/>
            <person name="Delbaje E."/>
            <person name="Cruz R.B."/>
            <person name="Varani A.M."/>
            <person name="Fiore M.F."/>
        </authorList>
    </citation>
    <scope>NUCLEOTIDE SEQUENCE [LARGE SCALE GENOMIC DNA]</scope>
    <source>
        <strain evidence="2 3">CENA357</strain>
    </source>
</reference>
<dbReference type="Pfam" id="PF06114">
    <property type="entry name" value="Peptidase_M78"/>
    <property type="match status" value="1"/>
</dbReference>
<dbReference type="InterPro" id="IPR010359">
    <property type="entry name" value="IrrE_HExxH"/>
</dbReference>
<organism evidence="2 3">
    <name type="scientific">Atlanticothrix silvestris CENA357</name>
    <dbReference type="NCBI Taxonomy" id="1725252"/>
    <lineage>
        <taxon>Bacteria</taxon>
        <taxon>Bacillati</taxon>
        <taxon>Cyanobacteriota</taxon>
        <taxon>Cyanophyceae</taxon>
        <taxon>Nostocales</taxon>
        <taxon>Nodulariaceae</taxon>
        <taxon>Atlanticothrix</taxon>
        <taxon>Atlanticothrix silvestris</taxon>
    </lineage>
</organism>
<dbReference type="Proteomes" id="UP000599391">
    <property type="component" value="Unassembled WGS sequence"/>
</dbReference>
<dbReference type="Gene3D" id="1.10.10.2910">
    <property type="match status" value="1"/>
</dbReference>
<sequence>MSIIKRYSYIPDSEIETKANNILKRMQEAPKYIPKWPLDATRVAEFLGLDVVWDRIPPDAEGQIAARILPLEHLIEINEDILELPKGFEESTLAHELGHWELHIDQKTAGEFEKVMKQGGKAEIDMQPFLCRAVSGQLQKMEWQAQRFASYLLMPHYILEQMAAEHDLTKWSHLYAMQKDLGVTITNLKVRLIQLNWIILPPGDNTIYLGKAAPIRKK</sequence>
<comment type="caution">
    <text evidence="2">The sequence shown here is derived from an EMBL/GenBank/DDBJ whole genome shotgun (WGS) entry which is preliminary data.</text>
</comment>
<dbReference type="InterPro" id="IPR052345">
    <property type="entry name" value="Rad_response_metalloprotease"/>
</dbReference>
<dbReference type="PANTHER" id="PTHR43236:SF1">
    <property type="entry name" value="BLL7220 PROTEIN"/>
    <property type="match status" value="1"/>
</dbReference>
<evidence type="ECO:0000313" key="2">
    <source>
        <dbReference type="EMBL" id="MBH8552361.1"/>
    </source>
</evidence>
<name>A0A8J7HAI8_9CYAN</name>
<protein>
    <submittedName>
        <fullName evidence="2">ImmA/IrrE family metallo-endopeptidase</fullName>
    </submittedName>
</protein>
<proteinExistence type="predicted"/>
<dbReference type="RefSeq" id="WP_214438673.1">
    <property type="nucleotide sequence ID" value="NZ_JAECZB010000013.1"/>
</dbReference>
<evidence type="ECO:0000313" key="3">
    <source>
        <dbReference type="Proteomes" id="UP000599391"/>
    </source>
</evidence>
<dbReference type="PANTHER" id="PTHR43236">
    <property type="entry name" value="ANTITOXIN HIGA1"/>
    <property type="match status" value="1"/>
</dbReference>
<keyword evidence="3" id="KW-1185">Reference proteome</keyword>
<accession>A0A8J7HAI8</accession>
<gene>
    <name evidence="2" type="ORF">I8751_08225</name>
</gene>
<evidence type="ECO:0000259" key="1">
    <source>
        <dbReference type="Pfam" id="PF06114"/>
    </source>
</evidence>